<dbReference type="PANTHER" id="PTHR43814">
    <property type="entry name" value="ARGININOSUCCINATE LYASE"/>
    <property type="match status" value="1"/>
</dbReference>
<dbReference type="InterPro" id="IPR009049">
    <property type="entry name" value="Argininosuccinate_lyase"/>
</dbReference>
<keyword evidence="5" id="KW-0175">Coiled coil</keyword>
<dbReference type="EC" id="4.3.2.1" evidence="2"/>
<dbReference type="PRINTS" id="PR00145">
    <property type="entry name" value="ARGSUCLYASE"/>
</dbReference>
<dbReference type="Pfam" id="PF00206">
    <property type="entry name" value="Lyase_1"/>
    <property type="match status" value="1"/>
</dbReference>
<dbReference type="Gene3D" id="1.10.40.30">
    <property type="entry name" value="Fumarase/aspartase (C-terminal domain)"/>
    <property type="match status" value="1"/>
</dbReference>
<evidence type="ECO:0000256" key="3">
    <source>
        <dbReference type="ARBA" id="ARBA00022571"/>
    </source>
</evidence>
<keyword evidence="8" id="KW-1185">Reference proteome</keyword>
<keyword evidence="4 7" id="KW-0456">Lyase</keyword>
<feature type="domain" description="Fumarate lyase N-terminal" evidence="6">
    <location>
        <begin position="103"/>
        <end position="300"/>
    </location>
</feature>
<dbReference type="Gene3D" id="1.10.275.10">
    <property type="entry name" value="Fumarase/aspartase (N-terminal domain)"/>
    <property type="match status" value="1"/>
</dbReference>
<gene>
    <name evidence="7" type="ORF">RM877_36265</name>
</gene>
<name>A0ABD5F143_9ACTN</name>
<dbReference type="InterPro" id="IPR000362">
    <property type="entry name" value="Fumarate_lyase_fam"/>
</dbReference>
<protein>
    <recommendedName>
        <fullName evidence="2">argininosuccinate lyase</fullName>
        <ecNumber evidence="2">4.3.2.1</ecNumber>
    </recommendedName>
</protein>
<dbReference type="Proteomes" id="UP001183535">
    <property type="component" value="Unassembled WGS sequence"/>
</dbReference>
<reference evidence="8" key="1">
    <citation type="submission" date="2023-07" db="EMBL/GenBank/DDBJ databases">
        <title>30 novel species of actinomycetes from the DSMZ collection.</title>
        <authorList>
            <person name="Nouioui I."/>
        </authorList>
    </citation>
    <scope>NUCLEOTIDE SEQUENCE [LARGE SCALE GENOMIC DNA]</scope>
    <source>
        <strain evidence="8">DSM 41981</strain>
    </source>
</reference>
<evidence type="ECO:0000256" key="2">
    <source>
        <dbReference type="ARBA" id="ARBA00012338"/>
    </source>
</evidence>
<evidence type="ECO:0000313" key="8">
    <source>
        <dbReference type="Proteomes" id="UP001183535"/>
    </source>
</evidence>
<comment type="pathway">
    <text evidence="1">Amino-acid biosynthesis; L-arginine biosynthesis; L-arginine from L-ornithine and carbamoyl phosphate: step 3/3.</text>
</comment>
<dbReference type="InterPro" id="IPR024083">
    <property type="entry name" value="Fumarase/histidase_N"/>
</dbReference>
<accession>A0ABD5F143</accession>
<dbReference type="InterPro" id="IPR022761">
    <property type="entry name" value="Fumarate_lyase_N"/>
</dbReference>
<dbReference type="PANTHER" id="PTHR43814:SF1">
    <property type="entry name" value="ARGININOSUCCINATE LYASE"/>
    <property type="match status" value="1"/>
</dbReference>
<dbReference type="AlphaFoldDB" id="A0ABD5F143"/>
<dbReference type="PRINTS" id="PR00149">
    <property type="entry name" value="FUMRATELYASE"/>
</dbReference>
<keyword evidence="3" id="KW-0028">Amino-acid biosynthesis</keyword>
<dbReference type="Gene3D" id="1.20.200.10">
    <property type="entry name" value="Fumarase/aspartase (Central domain)"/>
    <property type="match status" value="1"/>
</dbReference>
<evidence type="ECO:0000256" key="1">
    <source>
        <dbReference type="ARBA" id="ARBA00004941"/>
    </source>
</evidence>
<evidence type="ECO:0000256" key="4">
    <source>
        <dbReference type="ARBA" id="ARBA00023239"/>
    </source>
</evidence>
<sequence length="495" mass="53446">MAVTGRIDGVPSDVWHQEVLAPQFAHEAEHLLPHYLAIEKALLLEYLRMGLVDPQGAAVVADRLATIDPDAIRADPEQNMSDISFAVERHVQAGTTPPFPAWHVDRSRNDLQVCAQLMAARDNLQAVAADLAAFGHAVTALAARYTDTPMPGHTHGQAAQIITPGYHLAALAAETTAALRRMLHTYDETDACPLGSGAMAGQELPWDRPRLAALLGFARTQPHALVGVASRTWTTAIATDLASYAAVLSRFTTDLMTWSGAGFGFLDLPDELAGISAAMPQKRNFPVLERIRGRCAHVVGRAADLVAGQRNTPYTNTVEVSKETGAHLHVQTVAMRSLLRLAHAVVTGATFRTDRMRAACAEDHLGGFTLANRLTLDCGIPWRTAQIIAGRYVRHAVDRGLSAQRPDPGLLRACAAESGHTAEPADVLLTESFDIDRALRAKRSAGSAHPERVQDLLAEQQRELDRLEAEFTQRAGNRTAAAGHLDTLLAVPERP</sequence>
<evidence type="ECO:0000313" key="7">
    <source>
        <dbReference type="EMBL" id="MDT0440127.1"/>
    </source>
</evidence>
<keyword evidence="3" id="KW-0055">Arginine biosynthesis</keyword>
<dbReference type="GO" id="GO:0006526">
    <property type="term" value="P:L-arginine biosynthetic process"/>
    <property type="evidence" value="ECO:0007669"/>
    <property type="project" value="UniProtKB-KW"/>
</dbReference>
<proteinExistence type="predicted"/>
<evidence type="ECO:0000259" key="6">
    <source>
        <dbReference type="Pfam" id="PF00206"/>
    </source>
</evidence>
<dbReference type="EMBL" id="JAVRES010000037">
    <property type="protein sequence ID" value="MDT0440127.1"/>
    <property type="molecule type" value="Genomic_DNA"/>
</dbReference>
<dbReference type="RefSeq" id="WP_093836491.1">
    <property type="nucleotide sequence ID" value="NZ_JAVRES010000037.1"/>
</dbReference>
<feature type="coiled-coil region" evidence="5">
    <location>
        <begin position="450"/>
        <end position="477"/>
    </location>
</feature>
<comment type="caution">
    <text evidence="7">The sequence shown here is derived from an EMBL/GenBank/DDBJ whole genome shotgun (WGS) entry which is preliminary data.</text>
</comment>
<dbReference type="SUPFAM" id="SSF48557">
    <property type="entry name" value="L-aspartase-like"/>
    <property type="match status" value="1"/>
</dbReference>
<dbReference type="InterPro" id="IPR008948">
    <property type="entry name" value="L-Aspartase-like"/>
</dbReference>
<organism evidence="7 8">
    <name type="scientific">Streptomyces doudnae</name>
    <dbReference type="NCBI Taxonomy" id="3075536"/>
    <lineage>
        <taxon>Bacteria</taxon>
        <taxon>Bacillati</taxon>
        <taxon>Actinomycetota</taxon>
        <taxon>Actinomycetes</taxon>
        <taxon>Kitasatosporales</taxon>
        <taxon>Streptomycetaceae</taxon>
        <taxon>Streptomyces</taxon>
    </lineage>
</organism>
<evidence type="ECO:0000256" key="5">
    <source>
        <dbReference type="SAM" id="Coils"/>
    </source>
</evidence>
<dbReference type="GO" id="GO:0004056">
    <property type="term" value="F:argininosuccinate lyase activity"/>
    <property type="evidence" value="ECO:0007669"/>
    <property type="project" value="UniProtKB-EC"/>
</dbReference>